<evidence type="ECO:0000313" key="3">
    <source>
        <dbReference type="Proteomes" id="UP001500707"/>
    </source>
</evidence>
<evidence type="ECO:0000313" key="2">
    <source>
        <dbReference type="EMBL" id="GAA3598806.1"/>
    </source>
</evidence>
<dbReference type="InterPro" id="IPR039365">
    <property type="entry name" value="IS701-like"/>
</dbReference>
<keyword evidence="3" id="KW-1185">Reference proteome</keyword>
<dbReference type="Proteomes" id="UP001500707">
    <property type="component" value="Unassembled WGS sequence"/>
</dbReference>
<comment type="caution">
    <text evidence="2">The sequence shown here is derived from an EMBL/GenBank/DDBJ whole genome shotgun (WGS) entry which is preliminary data.</text>
</comment>
<accession>A0ABP6Z4X7</accession>
<name>A0ABP6Z4X7_9ACTN</name>
<evidence type="ECO:0000259" key="1">
    <source>
        <dbReference type="Pfam" id="PF13546"/>
    </source>
</evidence>
<gene>
    <name evidence="2" type="ORF">GCM10022295_93360</name>
</gene>
<protein>
    <recommendedName>
        <fullName evidence="1">Transposase IS701-like DDE domain-containing protein</fullName>
    </recommendedName>
</protein>
<reference evidence="3" key="1">
    <citation type="journal article" date="2019" name="Int. J. Syst. Evol. Microbiol.">
        <title>The Global Catalogue of Microorganisms (GCM) 10K type strain sequencing project: providing services to taxonomists for standard genome sequencing and annotation.</title>
        <authorList>
            <consortium name="The Broad Institute Genomics Platform"/>
            <consortium name="The Broad Institute Genome Sequencing Center for Infectious Disease"/>
            <person name="Wu L."/>
            <person name="Ma J."/>
        </authorList>
    </citation>
    <scope>NUCLEOTIDE SEQUENCE [LARGE SCALE GENOMIC DNA]</scope>
    <source>
        <strain evidence="3">JCM 17656</strain>
    </source>
</reference>
<proteinExistence type="predicted"/>
<dbReference type="Pfam" id="PF13546">
    <property type="entry name" value="DDE_5"/>
    <property type="match status" value="1"/>
</dbReference>
<sequence>MESRRTARAYLKGLLGPVERKNSWQLAAYAGHVSADRVKDLLRRMNWSWQGLRDQVRAFVVGYLSDPDAVLVLDETAFLKKGAKSVGVARQYAGITGQVENCQVAVFAAYVTGRGRALIDSLSTYRNPGG</sequence>
<dbReference type="InterPro" id="IPR038721">
    <property type="entry name" value="IS701-like_DDE_dom"/>
</dbReference>
<dbReference type="PANTHER" id="PTHR33627">
    <property type="entry name" value="TRANSPOSASE"/>
    <property type="match status" value="1"/>
</dbReference>
<dbReference type="PANTHER" id="PTHR33627:SF1">
    <property type="entry name" value="TRANSPOSASE"/>
    <property type="match status" value="1"/>
</dbReference>
<organism evidence="2 3">
    <name type="scientific">Streptomyces osmaniensis</name>
    <dbReference type="NCBI Taxonomy" id="593134"/>
    <lineage>
        <taxon>Bacteria</taxon>
        <taxon>Bacillati</taxon>
        <taxon>Actinomycetota</taxon>
        <taxon>Actinomycetes</taxon>
        <taxon>Kitasatosporales</taxon>
        <taxon>Streptomycetaceae</taxon>
        <taxon>Streptomyces</taxon>
    </lineage>
</organism>
<dbReference type="EMBL" id="BAABCE010000066">
    <property type="protein sequence ID" value="GAA3598806.1"/>
    <property type="molecule type" value="Genomic_DNA"/>
</dbReference>
<feature type="domain" description="Transposase IS701-like DDE" evidence="1">
    <location>
        <begin position="3"/>
        <end position="120"/>
    </location>
</feature>